<keyword evidence="3" id="KW-0804">Transcription</keyword>
<organism evidence="5 6">
    <name type="scientific">Thalassospira profundimaris</name>
    <dbReference type="NCBI Taxonomy" id="502049"/>
    <lineage>
        <taxon>Bacteria</taxon>
        <taxon>Pseudomonadati</taxon>
        <taxon>Pseudomonadota</taxon>
        <taxon>Alphaproteobacteria</taxon>
        <taxon>Rhodospirillales</taxon>
        <taxon>Thalassospiraceae</taxon>
        <taxon>Thalassospira</taxon>
    </lineage>
</organism>
<dbReference type="SUPFAM" id="SSF46785">
    <property type="entry name" value="Winged helix' DNA-binding domain"/>
    <property type="match status" value="1"/>
</dbReference>
<dbReference type="AlphaFoldDB" id="A0A367VB30"/>
<dbReference type="InterPro" id="IPR002577">
    <property type="entry name" value="HTH_HxlR"/>
</dbReference>
<dbReference type="InterPro" id="IPR036388">
    <property type="entry name" value="WH-like_DNA-bd_sf"/>
</dbReference>
<protein>
    <submittedName>
        <fullName evidence="5">HxlR family transcriptional regulator</fullName>
    </submittedName>
</protein>
<dbReference type="PROSITE" id="PS51118">
    <property type="entry name" value="HTH_HXLR"/>
    <property type="match status" value="1"/>
</dbReference>
<name>A0A367VB30_9PROT</name>
<dbReference type="Pfam" id="PF01638">
    <property type="entry name" value="HxlR"/>
    <property type="match status" value="1"/>
</dbReference>
<comment type="caution">
    <text evidence="5">The sequence shown here is derived from an EMBL/GenBank/DDBJ whole genome shotgun (WGS) entry which is preliminary data.</text>
</comment>
<evidence type="ECO:0000313" key="5">
    <source>
        <dbReference type="EMBL" id="RCK22373.1"/>
    </source>
</evidence>
<dbReference type="Proteomes" id="UP000253061">
    <property type="component" value="Unassembled WGS sequence"/>
</dbReference>
<evidence type="ECO:0000256" key="1">
    <source>
        <dbReference type="ARBA" id="ARBA00023015"/>
    </source>
</evidence>
<dbReference type="GO" id="GO:0003677">
    <property type="term" value="F:DNA binding"/>
    <property type="evidence" value="ECO:0007669"/>
    <property type="project" value="UniProtKB-KW"/>
</dbReference>
<proteinExistence type="predicted"/>
<dbReference type="Gene3D" id="1.10.10.10">
    <property type="entry name" value="Winged helix-like DNA-binding domain superfamily/Winged helix DNA-binding domain"/>
    <property type="match status" value="1"/>
</dbReference>
<keyword evidence="2" id="KW-0238">DNA-binding</keyword>
<feature type="domain" description="HTH hxlR-type" evidence="4">
    <location>
        <begin position="12"/>
        <end position="110"/>
    </location>
</feature>
<evidence type="ECO:0000256" key="3">
    <source>
        <dbReference type="ARBA" id="ARBA00023163"/>
    </source>
</evidence>
<evidence type="ECO:0000256" key="2">
    <source>
        <dbReference type="ARBA" id="ARBA00023125"/>
    </source>
</evidence>
<keyword evidence="1" id="KW-0805">Transcription regulation</keyword>
<gene>
    <name evidence="5" type="ORF">TH6_11980</name>
</gene>
<dbReference type="PANTHER" id="PTHR33204:SF29">
    <property type="entry name" value="TRANSCRIPTIONAL REGULATOR"/>
    <property type="match status" value="1"/>
</dbReference>
<reference evidence="5 6" key="1">
    <citation type="submission" date="2014-07" db="EMBL/GenBank/DDBJ databases">
        <title>Draft genome sequence of Thalassospira profundimaris R8-17.</title>
        <authorList>
            <person name="Lai Q."/>
            <person name="Shao Z."/>
        </authorList>
    </citation>
    <scope>NUCLEOTIDE SEQUENCE [LARGE SCALE GENOMIC DNA]</scope>
    <source>
        <strain evidence="5 6">R8-17</strain>
    </source>
</reference>
<evidence type="ECO:0000259" key="4">
    <source>
        <dbReference type="PROSITE" id="PS51118"/>
    </source>
</evidence>
<sequence length="122" mass="13824">MTICPPNRSPGCPVEGALDLIGGKWKGVVMFHLLDGKKRFNELRRLMPGVTQRMLTRQLRELEADGLVHREVYAEVPPRVEYSLTQKGETLRGIILALKDWGETHVPYYAMSKHPMPDSEPA</sequence>
<evidence type="ECO:0000313" key="6">
    <source>
        <dbReference type="Proteomes" id="UP000253061"/>
    </source>
</evidence>
<dbReference type="PANTHER" id="PTHR33204">
    <property type="entry name" value="TRANSCRIPTIONAL REGULATOR, MARR FAMILY"/>
    <property type="match status" value="1"/>
</dbReference>
<dbReference type="RefSeq" id="WP_114129860.1">
    <property type="nucleotide sequence ID" value="NZ_JPWB01000004.1"/>
</dbReference>
<accession>A0A367VB30</accession>
<dbReference type="EMBL" id="JPWB01000004">
    <property type="protein sequence ID" value="RCK22373.1"/>
    <property type="molecule type" value="Genomic_DNA"/>
</dbReference>
<dbReference type="InterPro" id="IPR036390">
    <property type="entry name" value="WH_DNA-bd_sf"/>
</dbReference>